<gene>
    <name evidence="5" type="ORF">CKA38_02020</name>
</gene>
<feature type="compositionally biased region" description="Basic and acidic residues" evidence="3">
    <location>
        <begin position="987"/>
        <end position="1014"/>
    </location>
</feature>
<evidence type="ECO:0000256" key="1">
    <source>
        <dbReference type="ARBA" id="ARBA00022737"/>
    </source>
</evidence>
<feature type="region of interest" description="Disordered" evidence="3">
    <location>
        <begin position="986"/>
        <end position="1023"/>
    </location>
</feature>
<organism evidence="5 6">
    <name type="scientific">Ereboglobus luteus</name>
    <dbReference type="NCBI Taxonomy" id="1796921"/>
    <lineage>
        <taxon>Bacteria</taxon>
        <taxon>Pseudomonadati</taxon>
        <taxon>Verrucomicrobiota</taxon>
        <taxon>Opitutia</taxon>
        <taxon>Opitutales</taxon>
        <taxon>Opitutaceae</taxon>
        <taxon>Ereboglobus</taxon>
    </lineage>
</organism>
<evidence type="ECO:0000313" key="6">
    <source>
        <dbReference type="Proteomes" id="UP000244896"/>
    </source>
</evidence>
<dbReference type="SUPFAM" id="SSF48452">
    <property type="entry name" value="TPR-like"/>
    <property type="match status" value="2"/>
</dbReference>
<protein>
    <recommendedName>
        <fullName evidence="7">DUF1570 domain-containing protein</fullName>
    </recommendedName>
</protein>
<dbReference type="InterPro" id="IPR011990">
    <property type="entry name" value="TPR-like_helical_dom_sf"/>
</dbReference>
<evidence type="ECO:0000313" key="5">
    <source>
        <dbReference type="EMBL" id="AWI08203.1"/>
    </source>
</evidence>
<reference evidence="5 6" key="1">
    <citation type="journal article" date="2018" name="Syst. Appl. Microbiol.">
        <title>Ereboglobus luteus gen. nov. sp. nov. from cockroach guts, and new insights into the oxygen relationship of the genera Opitutus and Didymococcus (Verrucomicrobia: Opitutaceae).</title>
        <authorList>
            <person name="Tegtmeier D."/>
            <person name="Belitz A."/>
            <person name="Radek R."/>
            <person name="Heimerl T."/>
            <person name="Brune A."/>
        </authorList>
    </citation>
    <scope>NUCLEOTIDE SEQUENCE [LARGE SCALE GENOMIC DNA]</scope>
    <source>
        <strain evidence="5 6">Ho45</strain>
    </source>
</reference>
<dbReference type="AlphaFoldDB" id="A0A2U8E025"/>
<dbReference type="InterPro" id="IPR052346">
    <property type="entry name" value="O-mannosyl-transferase_TMTC"/>
</dbReference>
<evidence type="ECO:0000256" key="4">
    <source>
        <dbReference type="SAM" id="SignalP"/>
    </source>
</evidence>
<dbReference type="PANTHER" id="PTHR44227">
    <property type="match status" value="1"/>
</dbReference>
<evidence type="ECO:0008006" key="7">
    <source>
        <dbReference type="Google" id="ProtNLM"/>
    </source>
</evidence>
<name>A0A2U8E025_9BACT</name>
<feature type="chain" id="PRO_5015951131" description="DUF1570 domain-containing protein" evidence="4">
    <location>
        <begin position="26"/>
        <end position="1023"/>
    </location>
</feature>
<proteinExistence type="predicted"/>
<feature type="region of interest" description="Disordered" evidence="3">
    <location>
        <begin position="506"/>
        <end position="531"/>
    </location>
</feature>
<accession>A0A2U8E025</accession>
<dbReference type="Gene3D" id="1.25.40.10">
    <property type="entry name" value="Tetratricopeptide repeat domain"/>
    <property type="match status" value="2"/>
</dbReference>
<dbReference type="OrthoDB" id="196486at2"/>
<keyword evidence="6" id="KW-1185">Reference proteome</keyword>
<evidence type="ECO:0000256" key="3">
    <source>
        <dbReference type="SAM" id="MobiDB-lite"/>
    </source>
</evidence>
<evidence type="ECO:0000256" key="2">
    <source>
        <dbReference type="ARBA" id="ARBA00022803"/>
    </source>
</evidence>
<dbReference type="EMBL" id="CP023004">
    <property type="protein sequence ID" value="AWI08203.1"/>
    <property type="molecule type" value="Genomic_DNA"/>
</dbReference>
<dbReference type="KEGG" id="elut:CKA38_02020"/>
<keyword evidence="4" id="KW-0732">Signal</keyword>
<dbReference type="PANTHER" id="PTHR44227:SF3">
    <property type="entry name" value="PROTEIN O-MANNOSYL-TRANSFERASE TMTC4"/>
    <property type="match status" value="1"/>
</dbReference>
<sequence>MKPSPPMRALILTLFFLLCAIVTVAQPEPSDDENWLKFTSEHFEMLSSASERGSMHALVQLEQFREFVLRTIPHMRDSACEPKPLIFIFNSHQQRSRLLFKNPDAGARQAATPYLEGRLRPRIMITVNRGRLPVHISYHGYACSLINARLGPDVPLWLEEGLAGVFETLSANGDTVTFGRTNAIRLQTISRPPLIPLDTLFTANRNSPHYKENDRTGKFRSQAWLLLHYAMLGENSESCTLENLLRFADESSRPGAITSEVFEKVFGFDYKTLEDALDSYLRAGAYEKSTARIPTSPIRNKITSLAVTDEEFELERAGLSWRVNKAPDAMAALRELEKEHPENPRVYELLAEMQTGKRDNQAAANYLAKAVEKNTANPMTYIELIGTLIDQGKPGRLVPEKTAAECKALVDRAIELAPDCMEAYEMLAIIESQSPVMRVEKTRPIMEALPRMRERGKTRVALATIYWRLKRHDEAQAMLNETMGDTKSSDDMKRLAHELQRRIAKETGAPAPAPLPKSKQAPPKPAPMEPGTKERWLKLSSEHFDIFTSAHEYASLQLLIQLEQFREFFFRTIPQGRIYDPKPLIFIFDDNEHYERYRPDGPDRKAHTPPGKYFGGHLQSRIMMRHAGRFGQRLIIHEYIHSLISTRMGPRVPLWFSEGMAGVYETASIRGDTVTFGRVEEMRLKTITRTPPLPLGTLFNVGYRSPYYQGGGPETAKFYALSWLLLHYAMLGKNNEPYTVPNLMRFAAETSPPRGDTAKAFEKVFGSDYKGLEQALNSYMRAGEYVATTTTIPADPIRNKITTRLADDEEIEIELAGLAWRAGMTPTTVSLEALDVMFKLEKKYPENPRVYEILAEAQMRMNDAKTAAHYKAKAIKKNAANPKVYVELLKYDDIKPDKPGRLMSARAAAKYAALADRAIELAPDYMEAYEMLAIIESQNPNIRVEKMNAVLEALPHMRERDKTHYALATVYWRLKRHEEAQAVINELKNDPKSSDAMKRRASELQRLIEKEAGKKASAKNRQR</sequence>
<dbReference type="Proteomes" id="UP000244896">
    <property type="component" value="Chromosome"/>
</dbReference>
<feature type="signal peptide" evidence="4">
    <location>
        <begin position="1"/>
        <end position="25"/>
    </location>
</feature>
<keyword evidence="1" id="KW-0677">Repeat</keyword>
<keyword evidence="2" id="KW-0802">TPR repeat</keyword>